<comment type="caution">
    <text evidence="1">The sequence shown here is derived from an EMBL/GenBank/DDBJ whole genome shotgun (WGS) entry which is preliminary data.</text>
</comment>
<evidence type="ECO:0000313" key="2">
    <source>
        <dbReference type="Proteomes" id="UP001060085"/>
    </source>
</evidence>
<gene>
    <name evidence="1" type="ORF">M9H77_24767</name>
</gene>
<dbReference type="EMBL" id="CM044706">
    <property type="protein sequence ID" value="KAI5655974.1"/>
    <property type="molecule type" value="Genomic_DNA"/>
</dbReference>
<sequence length="327" mass="36952">MVEQSSTTKSEEADMDYDVFTEEELEVCQTLIELEGLILKSDFRDCWPLTWGAKKRLVWGTTKKRSSIDSGVSTTAAVAPPPPPPPQKTTATTVVQVKVEAKSPSTPLAFSPSTESDDKSKHCHRKISKKRTRDELLKMVNELTENKIALRGELERVKNHYNEVLAYNKDLKAMKKQIESTMICQKREEPKSDRNQNYNLGLSLGRNYQISLVPLTPHHHHHPHHQAPPPMVVDPRAAAEAFHHYAQITPPLFSSNSGLGMVNQMGPLSNNNISSSAGEGSCRMESFQPLDYTRAFAIVDQKRARCAEARRERQMKMKQIKHTKKIK</sequence>
<keyword evidence="2" id="KW-1185">Reference proteome</keyword>
<name>A0ACC0A582_CATRO</name>
<reference evidence="2" key="1">
    <citation type="journal article" date="2023" name="Nat. Plants">
        <title>Single-cell RNA sequencing provides a high-resolution roadmap for understanding the multicellular compartmentation of specialized metabolism.</title>
        <authorList>
            <person name="Sun S."/>
            <person name="Shen X."/>
            <person name="Li Y."/>
            <person name="Li Y."/>
            <person name="Wang S."/>
            <person name="Li R."/>
            <person name="Zhang H."/>
            <person name="Shen G."/>
            <person name="Guo B."/>
            <person name="Wei J."/>
            <person name="Xu J."/>
            <person name="St-Pierre B."/>
            <person name="Chen S."/>
            <person name="Sun C."/>
        </authorList>
    </citation>
    <scope>NUCLEOTIDE SEQUENCE [LARGE SCALE GENOMIC DNA]</scope>
</reference>
<dbReference type="Proteomes" id="UP001060085">
    <property type="component" value="Linkage Group LG06"/>
</dbReference>
<accession>A0ACC0A582</accession>
<proteinExistence type="predicted"/>
<evidence type="ECO:0000313" key="1">
    <source>
        <dbReference type="EMBL" id="KAI5655974.1"/>
    </source>
</evidence>
<organism evidence="1 2">
    <name type="scientific">Catharanthus roseus</name>
    <name type="common">Madagascar periwinkle</name>
    <name type="synonym">Vinca rosea</name>
    <dbReference type="NCBI Taxonomy" id="4058"/>
    <lineage>
        <taxon>Eukaryota</taxon>
        <taxon>Viridiplantae</taxon>
        <taxon>Streptophyta</taxon>
        <taxon>Embryophyta</taxon>
        <taxon>Tracheophyta</taxon>
        <taxon>Spermatophyta</taxon>
        <taxon>Magnoliopsida</taxon>
        <taxon>eudicotyledons</taxon>
        <taxon>Gunneridae</taxon>
        <taxon>Pentapetalae</taxon>
        <taxon>asterids</taxon>
        <taxon>lamiids</taxon>
        <taxon>Gentianales</taxon>
        <taxon>Apocynaceae</taxon>
        <taxon>Rauvolfioideae</taxon>
        <taxon>Vinceae</taxon>
        <taxon>Catharanthinae</taxon>
        <taxon>Catharanthus</taxon>
    </lineage>
</organism>
<protein>
    <submittedName>
        <fullName evidence="1">Uncharacterized protein</fullName>
    </submittedName>
</protein>